<dbReference type="STRING" id="497965.Cyan7822_4776"/>
<dbReference type="eggNOG" id="COG5416">
    <property type="taxonomic scope" value="Bacteria"/>
</dbReference>
<keyword evidence="3 5" id="KW-1133">Transmembrane helix</keyword>
<organism evidence="7 8">
    <name type="scientific">Gloeothece verrucosa (strain PCC 7822)</name>
    <name type="common">Cyanothece sp. (strain PCC 7822)</name>
    <dbReference type="NCBI Taxonomy" id="497965"/>
    <lineage>
        <taxon>Bacteria</taxon>
        <taxon>Bacillati</taxon>
        <taxon>Cyanobacteriota</taxon>
        <taxon>Cyanophyceae</taxon>
        <taxon>Oscillatoriophycideae</taxon>
        <taxon>Chroococcales</taxon>
        <taxon>Aphanothecaceae</taxon>
        <taxon>Gloeothece</taxon>
        <taxon>Gloeothece verrucosa</taxon>
    </lineage>
</organism>
<evidence type="ECO:0000313" key="7">
    <source>
        <dbReference type="EMBL" id="ADN16679.1"/>
    </source>
</evidence>
<keyword evidence="1" id="KW-1003">Cell membrane</keyword>
<name>E0UFI5_GLOV7</name>
<feature type="transmembrane region" description="Helical" evidence="5">
    <location>
        <begin position="40"/>
        <end position="65"/>
    </location>
</feature>
<keyword evidence="8" id="KW-1185">Reference proteome</keyword>
<evidence type="ECO:0000313" key="8">
    <source>
        <dbReference type="Proteomes" id="UP000008206"/>
    </source>
</evidence>
<evidence type="ECO:0000256" key="4">
    <source>
        <dbReference type="ARBA" id="ARBA00023136"/>
    </source>
</evidence>
<dbReference type="KEGG" id="cyj:Cyan7822_4776"/>
<dbReference type="Proteomes" id="UP000008206">
    <property type="component" value="Chromosome"/>
</dbReference>
<proteinExistence type="predicted"/>
<evidence type="ECO:0000256" key="3">
    <source>
        <dbReference type="ARBA" id="ARBA00022989"/>
    </source>
</evidence>
<dbReference type="AlphaFoldDB" id="E0UFI5"/>
<protein>
    <recommendedName>
        <fullName evidence="6">Lipopolysaccharide assembly protein A domain-containing protein</fullName>
    </recommendedName>
</protein>
<accession>E0UFI5</accession>
<dbReference type="RefSeq" id="WP_013324719.1">
    <property type="nucleotide sequence ID" value="NC_014501.1"/>
</dbReference>
<dbReference type="GO" id="GO:0005886">
    <property type="term" value="C:plasma membrane"/>
    <property type="evidence" value="ECO:0007669"/>
    <property type="project" value="InterPro"/>
</dbReference>
<keyword evidence="4 5" id="KW-0472">Membrane</keyword>
<evidence type="ECO:0000256" key="2">
    <source>
        <dbReference type="ARBA" id="ARBA00022692"/>
    </source>
</evidence>
<dbReference type="Pfam" id="PF06305">
    <property type="entry name" value="LapA_dom"/>
    <property type="match status" value="1"/>
</dbReference>
<evidence type="ECO:0000259" key="6">
    <source>
        <dbReference type="Pfam" id="PF06305"/>
    </source>
</evidence>
<evidence type="ECO:0000256" key="1">
    <source>
        <dbReference type="ARBA" id="ARBA00022475"/>
    </source>
</evidence>
<dbReference type="HOGENOM" id="CLU_144217_1_0_3"/>
<dbReference type="EMBL" id="CP002198">
    <property type="protein sequence ID" value="ADN16679.1"/>
    <property type="molecule type" value="Genomic_DNA"/>
</dbReference>
<dbReference type="OrthoDB" id="530861at2"/>
<feature type="domain" description="Lipopolysaccharide assembly protein A" evidence="6">
    <location>
        <begin position="22"/>
        <end position="92"/>
    </location>
</feature>
<sequence>MQVINLMLIFALGLAIALFSLENTQVVSVNIIPGLSYKLPLSICIVVTMGIGAVLAWLLMIWMKLQGWVIQWQKRSALKAKDQKIKELLEDVEQLQAQVEQPTRYLTTAEAINEDNTQTAEIIS</sequence>
<reference evidence="8" key="1">
    <citation type="journal article" date="2011" name="MBio">
        <title>Novel metabolic attributes of the genus Cyanothece, comprising a group of unicellular nitrogen-fixing Cyanobacteria.</title>
        <authorList>
            <person name="Bandyopadhyay A."/>
            <person name="Elvitigala T."/>
            <person name="Welsh E."/>
            <person name="Stockel J."/>
            <person name="Liberton M."/>
            <person name="Min H."/>
            <person name="Sherman L.A."/>
            <person name="Pakrasi H.B."/>
        </authorList>
    </citation>
    <scope>NUCLEOTIDE SEQUENCE [LARGE SCALE GENOMIC DNA]</scope>
    <source>
        <strain evidence="8">PCC 7822</strain>
    </source>
</reference>
<evidence type="ECO:0000256" key="5">
    <source>
        <dbReference type="SAM" id="Phobius"/>
    </source>
</evidence>
<keyword evidence="2 5" id="KW-0812">Transmembrane</keyword>
<dbReference type="InterPro" id="IPR010445">
    <property type="entry name" value="LapA_dom"/>
</dbReference>
<gene>
    <name evidence="7" type="ordered locus">Cyan7822_4776</name>
</gene>